<gene>
    <name evidence="1" type="ORF">CLUMA_CG011011</name>
</gene>
<dbReference type="EMBL" id="CVRI01000047">
    <property type="protein sequence ID" value="CRK97625.1"/>
    <property type="molecule type" value="Genomic_DNA"/>
</dbReference>
<name>A0A1J1IGQ2_9DIPT</name>
<accession>A0A1J1IGQ2</accession>
<proteinExistence type="predicted"/>
<evidence type="ECO:0000313" key="2">
    <source>
        <dbReference type="Proteomes" id="UP000183832"/>
    </source>
</evidence>
<reference evidence="1 2" key="1">
    <citation type="submission" date="2015-04" db="EMBL/GenBank/DDBJ databases">
        <authorList>
            <person name="Syromyatnikov M.Y."/>
            <person name="Popov V.N."/>
        </authorList>
    </citation>
    <scope>NUCLEOTIDE SEQUENCE [LARGE SCALE GENOMIC DNA]</scope>
</reference>
<keyword evidence="2" id="KW-1185">Reference proteome</keyword>
<sequence>MLSSSTSLRSIHKRQRQRHSMGFYFTSPSHSLLVVGYCKDKMRKVKEIRPPILNKIDDWAGKLFETALQS</sequence>
<protein>
    <submittedName>
        <fullName evidence="1">CLUMA_CG011011, isoform A</fullName>
    </submittedName>
</protein>
<organism evidence="1 2">
    <name type="scientific">Clunio marinus</name>
    <dbReference type="NCBI Taxonomy" id="568069"/>
    <lineage>
        <taxon>Eukaryota</taxon>
        <taxon>Metazoa</taxon>
        <taxon>Ecdysozoa</taxon>
        <taxon>Arthropoda</taxon>
        <taxon>Hexapoda</taxon>
        <taxon>Insecta</taxon>
        <taxon>Pterygota</taxon>
        <taxon>Neoptera</taxon>
        <taxon>Endopterygota</taxon>
        <taxon>Diptera</taxon>
        <taxon>Nematocera</taxon>
        <taxon>Chironomoidea</taxon>
        <taxon>Chironomidae</taxon>
        <taxon>Clunio</taxon>
    </lineage>
</organism>
<evidence type="ECO:0000313" key="1">
    <source>
        <dbReference type="EMBL" id="CRK97625.1"/>
    </source>
</evidence>
<dbReference type="AlphaFoldDB" id="A0A1J1IGQ2"/>
<dbReference type="Proteomes" id="UP000183832">
    <property type="component" value="Unassembled WGS sequence"/>
</dbReference>